<sequence length="235" mass="25053">MILNTRSTSGASATSMDGTSCWPSSTDSDLSAWITVLLCLTSAAHRIRCGTSGSTSAGTTATPEPRMLAYTRNTEKLSSSSRCVIESTSSCTLWRSYPVMRICSVTLAVSRLWTRRASSAVAALLFSPTSHVLTSALPPALDAASLYLAFSSSVDGRRLSRHDCSRLCTYRNTYDVSTLGFLTSPSATRLSASASTSVDLEFSCSRNLRTSDAMMAWMLGFGRNVTLRASSSSAS</sequence>
<dbReference type="AlphaFoldDB" id="K3WHG3"/>
<reference evidence="3" key="2">
    <citation type="submission" date="2010-04" db="EMBL/GenBank/DDBJ databases">
        <authorList>
            <person name="Buell R."/>
            <person name="Hamilton J."/>
            <person name="Hostetler J."/>
        </authorList>
    </citation>
    <scope>NUCLEOTIDE SEQUENCE [LARGE SCALE GENOMIC DNA]</scope>
    <source>
        <strain evidence="3">DAOM:BR144</strain>
    </source>
</reference>
<dbReference type="HOGENOM" id="CLU_1182224_0_0_1"/>
<accession>K3WHG3</accession>
<reference evidence="2" key="3">
    <citation type="submission" date="2015-02" db="UniProtKB">
        <authorList>
            <consortium name="EnsemblProtists"/>
        </authorList>
    </citation>
    <scope>IDENTIFICATION</scope>
    <source>
        <strain evidence="2">DAOM BR144</strain>
    </source>
</reference>
<evidence type="ECO:0000313" key="2">
    <source>
        <dbReference type="EnsemblProtists" id="PYU1_T004405"/>
    </source>
</evidence>
<dbReference type="eggNOG" id="ENOG502T37X">
    <property type="taxonomic scope" value="Eukaryota"/>
</dbReference>
<reference evidence="3" key="1">
    <citation type="journal article" date="2010" name="Genome Biol.">
        <title>Genome sequence of the necrotrophic plant pathogen Pythium ultimum reveals original pathogenicity mechanisms and effector repertoire.</title>
        <authorList>
            <person name="Levesque C.A."/>
            <person name="Brouwer H."/>
            <person name="Cano L."/>
            <person name="Hamilton J.P."/>
            <person name="Holt C."/>
            <person name="Huitema E."/>
            <person name="Raffaele S."/>
            <person name="Robideau G.P."/>
            <person name="Thines M."/>
            <person name="Win J."/>
            <person name="Zerillo M.M."/>
            <person name="Beakes G.W."/>
            <person name="Boore J.L."/>
            <person name="Busam D."/>
            <person name="Dumas B."/>
            <person name="Ferriera S."/>
            <person name="Fuerstenberg S.I."/>
            <person name="Gachon C.M."/>
            <person name="Gaulin E."/>
            <person name="Govers F."/>
            <person name="Grenville-Briggs L."/>
            <person name="Horner N."/>
            <person name="Hostetler J."/>
            <person name="Jiang R.H."/>
            <person name="Johnson J."/>
            <person name="Krajaejun T."/>
            <person name="Lin H."/>
            <person name="Meijer H.J."/>
            <person name="Moore B."/>
            <person name="Morris P."/>
            <person name="Phuntmart V."/>
            <person name="Puiu D."/>
            <person name="Shetty J."/>
            <person name="Stajich J.E."/>
            <person name="Tripathy S."/>
            <person name="Wawra S."/>
            <person name="van West P."/>
            <person name="Whitty B.R."/>
            <person name="Coutinho P.M."/>
            <person name="Henrissat B."/>
            <person name="Martin F."/>
            <person name="Thomas P.D."/>
            <person name="Tyler B.M."/>
            <person name="De Vries R.P."/>
            <person name="Kamoun S."/>
            <person name="Yandell M."/>
            <person name="Tisserat N."/>
            <person name="Buell C.R."/>
        </authorList>
    </citation>
    <scope>NUCLEOTIDE SEQUENCE</scope>
    <source>
        <strain evidence="3">DAOM:BR144</strain>
    </source>
</reference>
<evidence type="ECO:0000313" key="3">
    <source>
        <dbReference type="Proteomes" id="UP000019132"/>
    </source>
</evidence>
<organism evidence="2 3">
    <name type="scientific">Globisporangium ultimum (strain ATCC 200006 / CBS 805.95 / DAOM BR144)</name>
    <name type="common">Pythium ultimum</name>
    <dbReference type="NCBI Taxonomy" id="431595"/>
    <lineage>
        <taxon>Eukaryota</taxon>
        <taxon>Sar</taxon>
        <taxon>Stramenopiles</taxon>
        <taxon>Oomycota</taxon>
        <taxon>Peronosporomycetes</taxon>
        <taxon>Pythiales</taxon>
        <taxon>Pythiaceae</taxon>
        <taxon>Globisporangium</taxon>
    </lineage>
</organism>
<feature type="region of interest" description="Disordered" evidence="1">
    <location>
        <begin position="1"/>
        <end position="23"/>
    </location>
</feature>
<dbReference type="Proteomes" id="UP000019132">
    <property type="component" value="Unassembled WGS sequence"/>
</dbReference>
<dbReference type="InParanoid" id="K3WHG3"/>
<dbReference type="EnsemblProtists" id="PYU1_T004405">
    <property type="protein sequence ID" value="PYU1_T004405"/>
    <property type="gene ID" value="PYU1_G004395"/>
</dbReference>
<proteinExistence type="predicted"/>
<protein>
    <submittedName>
        <fullName evidence="2">Uncharacterized protein</fullName>
    </submittedName>
</protein>
<dbReference type="EMBL" id="GL376631">
    <property type="status" value="NOT_ANNOTATED_CDS"/>
    <property type="molecule type" value="Genomic_DNA"/>
</dbReference>
<name>K3WHG3_GLOUD</name>
<dbReference type="VEuPathDB" id="FungiDB:PYU1_G004395"/>
<evidence type="ECO:0000256" key="1">
    <source>
        <dbReference type="SAM" id="MobiDB-lite"/>
    </source>
</evidence>
<keyword evidence="3" id="KW-1185">Reference proteome</keyword>